<dbReference type="Pfam" id="PF22019">
    <property type="entry name" value="GlgB_N"/>
    <property type="match status" value="1"/>
</dbReference>
<dbReference type="HAMAP" id="MF_00685">
    <property type="entry name" value="GlgB"/>
    <property type="match status" value="1"/>
</dbReference>
<reference evidence="13" key="1">
    <citation type="submission" date="2023-07" db="EMBL/GenBank/DDBJ databases">
        <title>Genomic Encyclopedia of Type Strains, Phase IV (KMG-IV): sequencing the most valuable type-strain genomes for metagenomic binning, comparative biology and taxonomic classification.</title>
        <authorList>
            <person name="Goeker M."/>
        </authorList>
    </citation>
    <scope>NUCLEOTIDE SEQUENCE</scope>
    <source>
        <strain evidence="13">DSM 21202</strain>
    </source>
</reference>
<dbReference type="SUPFAM" id="SSF51011">
    <property type="entry name" value="Glycosyl hydrolase domain"/>
    <property type="match status" value="1"/>
</dbReference>
<keyword evidence="5 10" id="KW-0321">Glycogen metabolism</keyword>
<dbReference type="SUPFAM" id="SSF81296">
    <property type="entry name" value="E set domains"/>
    <property type="match status" value="2"/>
</dbReference>
<dbReference type="GO" id="GO:0003844">
    <property type="term" value="F:1,4-alpha-glucan branching enzyme activity"/>
    <property type="evidence" value="ECO:0007669"/>
    <property type="project" value="UniProtKB-UniRule"/>
</dbReference>
<evidence type="ECO:0000256" key="5">
    <source>
        <dbReference type="ARBA" id="ARBA00022600"/>
    </source>
</evidence>
<dbReference type="Pfam" id="PF02806">
    <property type="entry name" value="Alpha-amylase_C"/>
    <property type="match status" value="1"/>
</dbReference>
<dbReference type="Gene3D" id="3.20.20.80">
    <property type="entry name" value="Glycosidases"/>
    <property type="match status" value="1"/>
</dbReference>
<dbReference type="SUPFAM" id="SSF51445">
    <property type="entry name" value="(Trans)glycosidases"/>
    <property type="match status" value="1"/>
</dbReference>
<comment type="subunit">
    <text evidence="10">Monomer.</text>
</comment>
<evidence type="ECO:0000313" key="14">
    <source>
        <dbReference type="Proteomes" id="UP001229244"/>
    </source>
</evidence>
<evidence type="ECO:0000256" key="10">
    <source>
        <dbReference type="HAMAP-Rule" id="MF_00685"/>
    </source>
</evidence>
<keyword evidence="7 10" id="KW-0808">Transferase</keyword>
<dbReference type="PANTHER" id="PTHR43651:SF3">
    <property type="entry name" value="1,4-ALPHA-GLUCAN-BRANCHING ENZYME"/>
    <property type="match status" value="1"/>
</dbReference>
<dbReference type="FunFam" id="2.60.40.1180:FF:000002">
    <property type="entry name" value="1,4-alpha-glucan branching enzyme GlgB"/>
    <property type="match status" value="1"/>
</dbReference>
<dbReference type="EC" id="2.4.1.18" evidence="10"/>
<dbReference type="InterPro" id="IPR044143">
    <property type="entry name" value="GlgB_N_E_set_prok"/>
</dbReference>
<dbReference type="GO" id="GO:0005829">
    <property type="term" value="C:cytosol"/>
    <property type="evidence" value="ECO:0007669"/>
    <property type="project" value="TreeGrafter"/>
</dbReference>
<dbReference type="GO" id="GO:0004553">
    <property type="term" value="F:hydrolase activity, hydrolyzing O-glycosyl compounds"/>
    <property type="evidence" value="ECO:0007669"/>
    <property type="project" value="InterPro"/>
</dbReference>
<keyword evidence="14" id="KW-1185">Reference proteome</keyword>
<comment type="catalytic activity">
    <reaction evidence="1 10">
        <text>Transfers a segment of a (1-&gt;4)-alpha-D-glucan chain to a primary hydroxy group in a similar glucan chain.</text>
        <dbReference type="EC" id="2.4.1.18"/>
    </reaction>
</comment>
<dbReference type="InterPro" id="IPR004193">
    <property type="entry name" value="Glyco_hydro_13_N"/>
</dbReference>
<dbReference type="EMBL" id="JAUSUL010000001">
    <property type="protein sequence ID" value="MDQ0314254.1"/>
    <property type="molecule type" value="Genomic_DNA"/>
</dbReference>
<evidence type="ECO:0000256" key="1">
    <source>
        <dbReference type="ARBA" id="ARBA00000826"/>
    </source>
</evidence>
<dbReference type="SMART" id="SM00642">
    <property type="entry name" value="Aamy"/>
    <property type="match status" value="1"/>
</dbReference>
<evidence type="ECO:0000256" key="7">
    <source>
        <dbReference type="ARBA" id="ARBA00022679"/>
    </source>
</evidence>
<dbReference type="Gene3D" id="2.60.40.10">
    <property type="entry name" value="Immunoglobulins"/>
    <property type="match status" value="2"/>
</dbReference>
<dbReference type="InterPro" id="IPR006048">
    <property type="entry name" value="A-amylase/branching_C"/>
</dbReference>
<dbReference type="RefSeq" id="WP_306884028.1">
    <property type="nucleotide sequence ID" value="NZ_JAUSUL010000001.1"/>
</dbReference>
<dbReference type="Gene3D" id="2.60.40.1180">
    <property type="entry name" value="Golgi alpha-mannosidase II"/>
    <property type="match status" value="1"/>
</dbReference>
<keyword evidence="8 10" id="KW-0320">Glycogen biosynthesis</keyword>
<evidence type="ECO:0000256" key="9">
    <source>
        <dbReference type="ARBA" id="ARBA00023277"/>
    </source>
</evidence>
<comment type="similarity">
    <text evidence="4 10">Belongs to the glycosyl hydrolase 13 family. GlgB subfamily.</text>
</comment>
<dbReference type="NCBIfam" id="NF003811">
    <property type="entry name" value="PRK05402.1"/>
    <property type="match status" value="1"/>
</dbReference>
<evidence type="ECO:0000313" key="13">
    <source>
        <dbReference type="EMBL" id="MDQ0314254.1"/>
    </source>
</evidence>
<dbReference type="InterPro" id="IPR006047">
    <property type="entry name" value="GH13_cat_dom"/>
</dbReference>
<keyword evidence="9 10" id="KW-0119">Carbohydrate metabolism</keyword>
<dbReference type="PANTHER" id="PTHR43651">
    <property type="entry name" value="1,4-ALPHA-GLUCAN-BRANCHING ENZYME"/>
    <property type="match status" value="1"/>
</dbReference>
<dbReference type="InterPro" id="IPR013783">
    <property type="entry name" value="Ig-like_fold"/>
</dbReference>
<evidence type="ECO:0000259" key="12">
    <source>
        <dbReference type="SMART" id="SM00642"/>
    </source>
</evidence>
<dbReference type="InterPro" id="IPR013780">
    <property type="entry name" value="Glyco_hydro_b"/>
</dbReference>
<dbReference type="PIRSF" id="PIRSF000463">
    <property type="entry name" value="GlgB"/>
    <property type="match status" value="1"/>
</dbReference>
<comment type="function">
    <text evidence="2 10">Catalyzes the formation of the alpha-1,6-glucosidic linkages in glycogen by scission of a 1,4-alpha-linked oligosaccharide from growing alpha-1,4-glucan chains and the subsequent attachment of the oligosaccharide to the alpha-1,6 position.</text>
</comment>
<dbReference type="Proteomes" id="UP001229244">
    <property type="component" value="Unassembled WGS sequence"/>
</dbReference>
<gene>
    <name evidence="10" type="primary">glgB</name>
    <name evidence="13" type="ORF">J2S73_000691</name>
</gene>
<comment type="pathway">
    <text evidence="3 10">Glycan biosynthesis; glycogen biosynthesis.</text>
</comment>
<feature type="domain" description="Glycosyl hydrolase family 13 catalytic" evidence="12">
    <location>
        <begin position="219"/>
        <end position="595"/>
    </location>
</feature>
<dbReference type="InterPro" id="IPR017853">
    <property type="entry name" value="GH"/>
</dbReference>
<dbReference type="CDD" id="cd11322">
    <property type="entry name" value="AmyAc_Glg_BE"/>
    <property type="match status" value="1"/>
</dbReference>
<evidence type="ECO:0000256" key="6">
    <source>
        <dbReference type="ARBA" id="ARBA00022676"/>
    </source>
</evidence>
<organism evidence="13 14">
    <name type="scientific">Amorphus orientalis</name>
    <dbReference type="NCBI Taxonomy" id="649198"/>
    <lineage>
        <taxon>Bacteria</taxon>
        <taxon>Pseudomonadati</taxon>
        <taxon>Pseudomonadota</taxon>
        <taxon>Alphaproteobacteria</taxon>
        <taxon>Hyphomicrobiales</taxon>
        <taxon>Amorphaceae</taxon>
        <taxon>Amorphus</taxon>
    </lineage>
</organism>
<evidence type="ECO:0000256" key="8">
    <source>
        <dbReference type="ARBA" id="ARBA00023056"/>
    </source>
</evidence>
<dbReference type="Pfam" id="PF02922">
    <property type="entry name" value="CBM_48"/>
    <property type="match status" value="1"/>
</dbReference>
<dbReference type="InterPro" id="IPR006407">
    <property type="entry name" value="GlgB"/>
</dbReference>
<proteinExistence type="inferred from homology"/>
<dbReference type="InterPro" id="IPR014756">
    <property type="entry name" value="Ig_E-set"/>
</dbReference>
<sequence>MPLSSTDIEAIVTGRHGDPFSVLGAHREDGRWTIRAFLPDARRVVAVSATDNRELGELERIHPAGFYAGPIPNREDRPRYRLKASDATATWKFFDPYAFAPVLGPLDDWFFAQGAHHRLYDRLGAHPMEHEGVPGTHFAVWAPNASRVSVVGDFNNWDGRRHPMRKRVDTGVWEIFLPRIGEGTLYKYEILSRDGTLLPLKSDPVGFAGELRPATASRVIRTDRFEWTDDDWMAARAGRDPRRSPMAIYEVHLGSWQRGPDGRYLTYDEIADALVPYVSALGFSHVEFLPVTEHPLDASWGYQPIGLYAPTVRHGDPAGFARLVDRLHGAGIGVLLDWVPAHFPSDEHGLAFFDGGPLYEDADPLRGRHPQWGTAVYDFGRVEVANFLIGSALYWLERFHVDGLRVDAVASMLYLDYGREGGEWRPNAHGGNENLEAVAFLRRLNEIVYETVPGAVVIAEESTAWPGVSQPTYSGGLGFGFKWNMGWMHDTLAYFRRETAHRRHHHNEITFGLLYAFSENFVLPISHDEVVHGKGTLYTRMAGDDWQKRANVRAFLAAQWAYPGKKLLFMGQEFAQVREWAFDRALDWHLLDDPRHAGIRDLVADLNRLYADVPALHVRDNEAEGFGWAIVDDADRSIFAWLRFGAPDDAPVLVVANLTETPHSDVAVPVPRAGRWREVLNTDAEHYGGSGWGNMGGVTTRNDSDGRPVAWVTCPPLATVWLAWEEA</sequence>
<comment type="caution">
    <text evidence="13">The sequence shown here is derived from an EMBL/GenBank/DDBJ whole genome shotgun (WGS) entry which is preliminary data.</text>
</comment>
<evidence type="ECO:0000256" key="3">
    <source>
        <dbReference type="ARBA" id="ARBA00004964"/>
    </source>
</evidence>
<dbReference type="GO" id="GO:0005978">
    <property type="term" value="P:glycogen biosynthetic process"/>
    <property type="evidence" value="ECO:0007669"/>
    <property type="project" value="UniProtKB-UniRule"/>
</dbReference>
<protein>
    <recommendedName>
        <fullName evidence="10">1,4-alpha-glucan branching enzyme GlgB</fullName>
        <ecNumber evidence="10">2.4.1.18</ecNumber>
    </recommendedName>
    <alternativeName>
        <fullName evidence="10">1,4-alpha-D-glucan:1,4-alpha-D-glucan 6-glucosyl-transferase</fullName>
    </alternativeName>
    <alternativeName>
        <fullName evidence="10">Alpha-(1-&gt;4)-glucan branching enzyme</fullName>
    </alternativeName>
    <alternativeName>
        <fullName evidence="10">Glycogen branching enzyme</fullName>
        <shortName evidence="10">BE</shortName>
    </alternativeName>
</protein>
<feature type="active site" description="Proton donor" evidence="10 11">
    <location>
        <position position="460"/>
    </location>
</feature>
<dbReference type="AlphaFoldDB" id="A0AAE3VLA6"/>
<name>A0AAE3VLA6_9HYPH</name>
<dbReference type="NCBIfam" id="NF008967">
    <property type="entry name" value="PRK12313.1"/>
    <property type="match status" value="1"/>
</dbReference>
<dbReference type="NCBIfam" id="TIGR01515">
    <property type="entry name" value="branching_enzym"/>
    <property type="match status" value="1"/>
</dbReference>
<evidence type="ECO:0000256" key="2">
    <source>
        <dbReference type="ARBA" id="ARBA00002953"/>
    </source>
</evidence>
<dbReference type="GO" id="GO:0043169">
    <property type="term" value="F:cation binding"/>
    <property type="evidence" value="ECO:0007669"/>
    <property type="project" value="InterPro"/>
</dbReference>
<dbReference type="InterPro" id="IPR054169">
    <property type="entry name" value="GlgB_N"/>
</dbReference>
<dbReference type="FunFam" id="2.60.40.10:FF:000169">
    <property type="entry name" value="1,4-alpha-glucan branching enzyme GlgB"/>
    <property type="match status" value="1"/>
</dbReference>
<accession>A0AAE3VLA6</accession>
<dbReference type="FunFam" id="3.20.20.80:FF:000003">
    <property type="entry name" value="1,4-alpha-glucan branching enzyme GlgB"/>
    <property type="match status" value="1"/>
</dbReference>
<feature type="active site" description="Nucleophile" evidence="10 11">
    <location>
        <position position="407"/>
    </location>
</feature>
<keyword evidence="6 10" id="KW-0328">Glycosyltransferase</keyword>
<dbReference type="InterPro" id="IPR037439">
    <property type="entry name" value="Branching_enzy"/>
</dbReference>
<evidence type="ECO:0000256" key="4">
    <source>
        <dbReference type="ARBA" id="ARBA00009000"/>
    </source>
</evidence>
<dbReference type="CDD" id="cd02855">
    <property type="entry name" value="E_set_GBE_prok_N"/>
    <property type="match status" value="1"/>
</dbReference>
<evidence type="ECO:0000256" key="11">
    <source>
        <dbReference type="PIRSR" id="PIRSR000463-1"/>
    </source>
</evidence>